<dbReference type="InterPro" id="IPR000742">
    <property type="entry name" value="EGF"/>
</dbReference>
<sequence length="1060" mass="118385">ICNPRCQNNALCYDVNKCYCRSGHSGHDCGVAKCSYTTNCYPGTCRHGASSCACSGGFEGSNCDIIRDSPDFKICQLRLMATSGGTEKVVFTGQCNATHRLYSNRHDISYVVMDWRAVYDRPTDIPHKPPYIGEVGIGVISTNGRVRLYNTGHKQIYDRRVSCPFSPVSPNKPHFEATCPNIRHKWREGVSHRFSLEATMTAATGGFKTVLNTDTQQTYRTTYSGSSNSKTVVVTFDLEPPKHCSVINNCTAENNVPIDVGREIDNNRSATRNVMWFGWTDADSGVEWYYFSVFQLTPNKEAPGMYSVVLKVEDSAGNAAFARSLLLWDPLSNVTITDRPMSVAGDTGLGDGFSWLNSAVDTTHPLRVTWHGHFENTFQKDNKLLNELRTTILDGEFIRVFVVAVDVMGNNATDSLVVGVDTTPPRFVKHNFEKNVDSGDPQLPFSSRIDMRAYDRESGIRGIEYVVTDVVTGARDIKACQDEKTCDCTPLKECFYVTQVFHLDNCWFIRGEGHVYRVDATIYNQAGLSTPAQLNLGVLEGFSGINLYQSVKNLTVVKKYGDKVEIWWQYDVSCYVTKGVKITYTTASNVRKEVTLPAAQSSYVLDDLDPNKDYSVVVVAVYEGSETNGNRRGGLAVGAIVGIVIVMLILVVVIVLLVLFILTRRRHEEPFMPRDFDDFRRTVRQSVAFGGIDNVTTRTTAAIPMKDNVSRSRKPAQNNYMSEYQECDDDDVYLYGNMVTDSVATWKIPAEKVELVQRLPNAKGRFADIYEATLMVKNGKQKVVAKRLKQRGKAADEHLMTAKMNFFATACPKHENILQFVGAVTQGPILLFEVCDLGRLRDWLVAQTKVTEDLEDKMITICLHIARGMKQLHAKEFVHRRLGARNVLLKSAGTDVIIAKIAGFGPMKGEQAPSSDDANEKIPVKWMALEQLSVAEGEKRKYDQKTDVWSFGVTSWEVFSKGEVPYPDKSSSQMKGVLDGGYRLPRPTYCPDIMYDKVMQPCWNTSSTSRPSFADVVNTIETSLSGGGAGDEYYYDTSKQGQDFVQDDGLYQNNLNRKPH</sequence>
<gene>
    <name evidence="7" type="ORF">NP493_1987g00009</name>
</gene>
<comment type="caution">
    <text evidence="3">Lacks conserved residue(s) required for the propagation of feature annotation.</text>
</comment>
<dbReference type="Gene3D" id="2.60.40.10">
    <property type="entry name" value="Immunoglobulins"/>
    <property type="match status" value="1"/>
</dbReference>
<feature type="disulfide bond" evidence="3">
    <location>
        <begin position="2"/>
        <end position="12"/>
    </location>
</feature>
<dbReference type="SUPFAM" id="SSF49265">
    <property type="entry name" value="Fibronectin type III"/>
    <property type="match status" value="1"/>
</dbReference>
<feature type="non-terminal residue" evidence="7">
    <location>
        <position position="1"/>
    </location>
</feature>
<reference evidence="7" key="1">
    <citation type="journal article" date="2023" name="Mol. Biol. Evol.">
        <title>Third-Generation Sequencing Reveals the Adaptive Role of the Epigenome in Three Deep-Sea Polychaetes.</title>
        <authorList>
            <person name="Perez M."/>
            <person name="Aroh O."/>
            <person name="Sun Y."/>
            <person name="Lan Y."/>
            <person name="Juniper S.K."/>
            <person name="Young C.R."/>
            <person name="Angers B."/>
            <person name="Qian P.Y."/>
        </authorList>
    </citation>
    <scope>NUCLEOTIDE SEQUENCE</scope>
    <source>
        <strain evidence="7">R07B-5</strain>
    </source>
</reference>
<feature type="domain" description="Protein kinase" evidence="5">
    <location>
        <begin position="755"/>
        <end position="1024"/>
    </location>
</feature>
<comment type="subcellular location">
    <subcellularLocation>
        <location evidence="1">Membrane</location>
        <topology evidence="1">Single-pass membrane protein</topology>
    </subcellularLocation>
</comment>
<dbReference type="CDD" id="cd00063">
    <property type="entry name" value="FN3"/>
    <property type="match status" value="1"/>
</dbReference>
<dbReference type="InterPro" id="IPR003961">
    <property type="entry name" value="FN3_dom"/>
</dbReference>
<evidence type="ECO:0008006" key="9">
    <source>
        <dbReference type="Google" id="ProtNLM"/>
    </source>
</evidence>
<feature type="disulfide bond" evidence="3">
    <location>
        <begin position="20"/>
        <end position="29"/>
    </location>
</feature>
<dbReference type="EMBL" id="JAODUO010001987">
    <property type="protein sequence ID" value="KAK2156244.1"/>
    <property type="molecule type" value="Genomic_DNA"/>
</dbReference>
<dbReference type="PRINTS" id="PR00109">
    <property type="entry name" value="TYRKINASE"/>
</dbReference>
<dbReference type="GO" id="GO:0007169">
    <property type="term" value="P:cell surface receptor protein tyrosine kinase signaling pathway"/>
    <property type="evidence" value="ECO:0007669"/>
    <property type="project" value="TreeGrafter"/>
</dbReference>
<keyword evidence="3" id="KW-0245">EGF-like domain</keyword>
<evidence type="ECO:0000256" key="2">
    <source>
        <dbReference type="ARBA" id="ARBA00023180"/>
    </source>
</evidence>
<dbReference type="GO" id="GO:0043235">
    <property type="term" value="C:receptor complex"/>
    <property type="evidence" value="ECO:0007669"/>
    <property type="project" value="TreeGrafter"/>
</dbReference>
<dbReference type="SUPFAM" id="SSF56112">
    <property type="entry name" value="Protein kinase-like (PK-like)"/>
    <property type="match status" value="1"/>
</dbReference>
<dbReference type="PROSITE" id="PS01186">
    <property type="entry name" value="EGF_2"/>
    <property type="match status" value="1"/>
</dbReference>
<feature type="transmembrane region" description="Helical" evidence="4">
    <location>
        <begin position="635"/>
        <end position="662"/>
    </location>
</feature>
<name>A0AAD9JN16_RIDPI</name>
<dbReference type="InterPro" id="IPR001245">
    <property type="entry name" value="Ser-Thr/Tyr_kinase_cat_dom"/>
</dbReference>
<dbReference type="PANTHER" id="PTHR24416">
    <property type="entry name" value="TYROSINE-PROTEIN KINASE RECEPTOR"/>
    <property type="match status" value="1"/>
</dbReference>
<keyword evidence="4" id="KW-0812">Transmembrane</keyword>
<keyword evidence="2" id="KW-0325">Glycoprotein</keyword>
<proteinExistence type="predicted"/>
<dbReference type="PANTHER" id="PTHR24416:SF611">
    <property type="entry name" value="TYROSINE-PROTEIN KINASE TRANSMEMBRANE RECEPTOR ROR"/>
    <property type="match status" value="1"/>
</dbReference>
<dbReference type="GO" id="GO:0005524">
    <property type="term" value="F:ATP binding"/>
    <property type="evidence" value="ECO:0007669"/>
    <property type="project" value="InterPro"/>
</dbReference>
<keyword evidence="4" id="KW-0472">Membrane</keyword>
<comment type="caution">
    <text evidence="7">The sequence shown here is derived from an EMBL/GenBank/DDBJ whole genome shotgun (WGS) entry which is preliminary data.</text>
</comment>
<evidence type="ECO:0000256" key="1">
    <source>
        <dbReference type="ARBA" id="ARBA00004167"/>
    </source>
</evidence>
<evidence type="ECO:0000256" key="4">
    <source>
        <dbReference type="SAM" id="Phobius"/>
    </source>
</evidence>
<protein>
    <recommendedName>
        <fullName evidence="9">Receptor protein-tyrosine kinase</fullName>
    </recommendedName>
</protein>
<evidence type="ECO:0000259" key="5">
    <source>
        <dbReference type="PROSITE" id="PS50011"/>
    </source>
</evidence>
<evidence type="ECO:0000313" key="8">
    <source>
        <dbReference type="Proteomes" id="UP001209878"/>
    </source>
</evidence>
<keyword evidence="4" id="KW-1133">Transmembrane helix</keyword>
<dbReference type="Pfam" id="PF07714">
    <property type="entry name" value="PK_Tyr_Ser-Thr"/>
    <property type="match status" value="1"/>
</dbReference>
<dbReference type="InterPro" id="IPR011009">
    <property type="entry name" value="Kinase-like_dom_sf"/>
</dbReference>
<evidence type="ECO:0000313" key="7">
    <source>
        <dbReference type="EMBL" id="KAK2156244.1"/>
    </source>
</evidence>
<dbReference type="Gene3D" id="2.10.25.10">
    <property type="entry name" value="Laminin"/>
    <property type="match status" value="1"/>
</dbReference>
<dbReference type="GO" id="GO:0004714">
    <property type="term" value="F:transmembrane receptor protein tyrosine kinase activity"/>
    <property type="evidence" value="ECO:0007669"/>
    <property type="project" value="TreeGrafter"/>
</dbReference>
<dbReference type="InterPro" id="IPR000719">
    <property type="entry name" value="Prot_kinase_dom"/>
</dbReference>
<dbReference type="PROSITE" id="PS50026">
    <property type="entry name" value="EGF_3"/>
    <property type="match status" value="1"/>
</dbReference>
<dbReference type="InterPro" id="IPR013783">
    <property type="entry name" value="Ig-like_fold"/>
</dbReference>
<dbReference type="InterPro" id="IPR050122">
    <property type="entry name" value="RTK"/>
</dbReference>
<dbReference type="InterPro" id="IPR036116">
    <property type="entry name" value="FN3_sf"/>
</dbReference>
<feature type="domain" description="EGF-like" evidence="6">
    <location>
        <begin position="1"/>
        <end position="30"/>
    </location>
</feature>
<dbReference type="PROSITE" id="PS00022">
    <property type="entry name" value="EGF_1"/>
    <property type="match status" value="2"/>
</dbReference>
<evidence type="ECO:0000256" key="3">
    <source>
        <dbReference type="PROSITE-ProRule" id="PRU00076"/>
    </source>
</evidence>
<dbReference type="Proteomes" id="UP001209878">
    <property type="component" value="Unassembled WGS sequence"/>
</dbReference>
<dbReference type="PROSITE" id="PS50011">
    <property type="entry name" value="PROTEIN_KINASE_DOM"/>
    <property type="match status" value="1"/>
</dbReference>
<keyword evidence="8" id="KW-1185">Reference proteome</keyword>
<dbReference type="GO" id="GO:0005886">
    <property type="term" value="C:plasma membrane"/>
    <property type="evidence" value="ECO:0007669"/>
    <property type="project" value="TreeGrafter"/>
</dbReference>
<dbReference type="Gene3D" id="1.10.510.10">
    <property type="entry name" value="Transferase(Phosphotransferase) domain 1"/>
    <property type="match status" value="1"/>
</dbReference>
<accession>A0AAD9JN16</accession>
<dbReference type="AlphaFoldDB" id="A0AAD9JN16"/>
<organism evidence="7 8">
    <name type="scientific">Ridgeia piscesae</name>
    <name type="common">Tubeworm</name>
    <dbReference type="NCBI Taxonomy" id="27915"/>
    <lineage>
        <taxon>Eukaryota</taxon>
        <taxon>Metazoa</taxon>
        <taxon>Spiralia</taxon>
        <taxon>Lophotrochozoa</taxon>
        <taxon>Annelida</taxon>
        <taxon>Polychaeta</taxon>
        <taxon>Sedentaria</taxon>
        <taxon>Canalipalpata</taxon>
        <taxon>Sabellida</taxon>
        <taxon>Siboglinidae</taxon>
        <taxon>Ridgeia</taxon>
    </lineage>
</organism>
<keyword evidence="3" id="KW-1015">Disulfide bond</keyword>
<evidence type="ECO:0000259" key="6">
    <source>
        <dbReference type="PROSITE" id="PS50026"/>
    </source>
</evidence>